<organism evidence="1 2">
    <name type="scientific">Peronosclerospora sorghi</name>
    <dbReference type="NCBI Taxonomy" id="230839"/>
    <lineage>
        <taxon>Eukaryota</taxon>
        <taxon>Sar</taxon>
        <taxon>Stramenopiles</taxon>
        <taxon>Oomycota</taxon>
        <taxon>Peronosporomycetes</taxon>
        <taxon>Peronosporales</taxon>
        <taxon>Peronosporaceae</taxon>
        <taxon>Peronosclerospora</taxon>
    </lineage>
</organism>
<dbReference type="EMBL" id="CM047582">
    <property type="protein sequence ID" value="KAI9914964.1"/>
    <property type="molecule type" value="Genomic_DNA"/>
</dbReference>
<accession>A0ACC0W863</accession>
<evidence type="ECO:0000313" key="1">
    <source>
        <dbReference type="EMBL" id="KAI9914964.1"/>
    </source>
</evidence>
<reference evidence="1 2" key="1">
    <citation type="journal article" date="2022" name="bioRxiv">
        <title>The genome of the oomycete Peronosclerospora sorghi, a cosmopolitan pathogen of maize and sorghum, is inflated with dispersed pseudogenes.</title>
        <authorList>
            <person name="Fletcher K."/>
            <person name="Martin F."/>
            <person name="Isakeit T."/>
            <person name="Cavanaugh K."/>
            <person name="Magill C."/>
            <person name="Michelmore R."/>
        </authorList>
    </citation>
    <scope>NUCLEOTIDE SEQUENCE [LARGE SCALE GENOMIC DNA]</scope>
    <source>
        <strain evidence="1">P6</strain>
    </source>
</reference>
<sequence>MIGKLDWINNERLIEFILAYQDQEDGGIADRPGHVANVFHTFFGIAGLCMLGYFDREKETHPEYKGSRQIHPTFAIPTDVVEKLQLTADMPEVHES</sequence>
<keyword evidence="2" id="KW-1185">Reference proteome</keyword>
<name>A0ACC0W863_9STRA</name>
<comment type="caution">
    <text evidence="1">The sequence shown here is derived from an EMBL/GenBank/DDBJ whole genome shotgun (WGS) entry which is preliminary data.</text>
</comment>
<gene>
    <name evidence="1" type="ORF">PsorP6_007552</name>
</gene>
<protein>
    <submittedName>
        <fullName evidence="1">Uncharacterized protein</fullName>
    </submittedName>
</protein>
<dbReference type="Proteomes" id="UP001163321">
    <property type="component" value="Chromosome 3"/>
</dbReference>
<proteinExistence type="predicted"/>
<evidence type="ECO:0000313" key="2">
    <source>
        <dbReference type="Proteomes" id="UP001163321"/>
    </source>
</evidence>